<protein>
    <submittedName>
        <fullName evidence="2">(wild Malaysian banana) hypothetical protein</fullName>
    </submittedName>
</protein>
<reference evidence="2" key="1">
    <citation type="submission" date="2021-03" db="EMBL/GenBank/DDBJ databases">
        <authorList>
            <consortium name="Genoscope - CEA"/>
            <person name="William W."/>
        </authorList>
    </citation>
    <scope>NUCLEOTIDE SEQUENCE</scope>
    <source>
        <strain evidence="2">Doubled-haploid Pahang</strain>
    </source>
</reference>
<organism evidence="3 4">
    <name type="scientific">Musa acuminata subsp. malaccensis</name>
    <name type="common">Wild banana</name>
    <name type="synonym">Musa malaccensis</name>
    <dbReference type="NCBI Taxonomy" id="214687"/>
    <lineage>
        <taxon>Eukaryota</taxon>
        <taxon>Viridiplantae</taxon>
        <taxon>Streptophyta</taxon>
        <taxon>Embryophyta</taxon>
        <taxon>Tracheophyta</taxon>
        <taxon>Spermatophyta</taxon>
        <taxon>Magnoliopsida</taxon>
        <taxon>Liliopsida</taxon>
        <taxon>Zingiberales</taxon>
        <taxon>Musaceae</taxon>
        <taxon>Musa</taxon>
    </lineage>
</organism>
<keyword evidence="4" id="KW-1185">Reference proteome</keyword>
<evidence type="ECO:0000313" key="2">
    <source>
        <dbReference type="EMBL" id="CAG1836902.1"/>
    </source>
</evidence>
<feature type="region of interest" description="Disordered" evidence="1">
    <location>
        <begin position="1"/>
        <end position="50"/>
    </location>
</feature>
<dbReference type="EnsemblPlants" id="Ma09_t30050.1">
    <property type="protein sequence ID" value="Ma09_p30050.1"/>
    <property type="gene ID" value="Ma09_g30050"/>
</dbReference>
<dbReference type="Proteomes" id="UP000012960">
    <property type="component" value="Unplaced"/>
</dbReference>
<dbReference type="EMBL" id="HG996474">
    <property type="protein sequence ID" value="CAG1836902.1"/>
    <property type="molecule type" value="Genomic_DNA"/>
</dbReference>
<name>A0A804KQA8_MUSAM</name>
<feature type="compositionally biased region" description="Basic and acidic residues" evidence="1">
    <location>
        <begin position="14"/>
        <end position="27"/>
    </location>
</feature>
<sequence>MIPRESMRASRLLETSERGGRENRSERSSMLPECGDEGSEDKESEGDEGNAQQGLALVTLIPFLAVELLRVLLRNGAAVAPKIRSDCVSRPSGRLAEVSRTELPRSPSSFSSLSVGVSYGFFLTFH</sequence>
<feature type="compositionally biased region" description="Acidic residues" evidence="1">
    <location>
        <begin position="34"/>
        <end position="48"/>
    </location>
</feature>
<accession>A0A804KQA8</accession>
<dbReference type="InParanoid" id="A0A804KQA8"/>
<dbReference type="Gramene" id="Ma09_t30050.1">
    <property type="protein sequence ID" value="Ma09_p30050.1"/>
    <property type="gene ID" value="Ma09_g30050"/>
</dbReference>
<evidence type="ECO:0000313" key="4">
    <source>
        <dbReference type="Proteomes" id="UP000012960"/>
    </source>
</evidence>
<gene>
    <name evidence="2" type="ORF">GSMUA_248710.1</name>
</gene>
<evidence type="ECO:0000313" key="3">
    <source>
        <dbReference type="EnsemblPlants" id="Ma09_p30050.1"/>
    </source>
</evidence>
<reference evidence="3" key="2">
    <citation type="submission" date="2021-05" db="UniProtKB">
        <authorList>
            <consortium name="EnsemblPlants"/>
        </authorList>
    </citation>
    <scope>IDENTIFICATION</scope>
    <source>
        <strain evidence="3">subsp. malaccensis</strain>
    </source>
</reference>
<dbReference type="AlphaFoldDB" id="A0A804KQA8"/>
<evidence type="ECO:0000256" key="1">
    <source>
        <dbReference type="SAM" id="MobiDB-lite"/>
    </source>
</evidence>
<proteinExistence type="predicted"/>